<name>A0A8T3AUV3_DENNO</name>
<accession>A0A8T3AUV3</accession>
<feature type="compositionally biased region" description="Polar residues" evidence="1">
    <location>
        <begin position="10"/>
        <end position="20"/>
    </location>
</feature>
<feature type="region of interest" description="Disordered" evidence="1">
    <location>
        <begin position="1"/>
        <end position="20"/>
    </location>
</feature>
<dbReference type="Proteomes" id="UP000829196">
    <property type="component" value="Unassembled WGS sequence"/>
</dbReference>
<protein>
    <submittedName>
        <fullName evidence="2">Uncharacterized protein</fullName>
    </submittedName>
</protein>
<keyword evidence="3" id="KW-1185">Reference proteome</keyword>
<proteinExistence type="predicted"/>
<organism evidence="2 3">
    <name type="scientific">Dendrobium nobile</name>
    <name type="common">Orchid</name>
    <dbReference type="NCBI Taxonomy" id="94219"/>
    <lineage>
        <taxon>Eukaryota</taxon>
        <taxon>Viridiplantae</taxon>
        <taxon>Streptophyta</taxon>
        <taxon>Embryophyta</taxon>
        <taxon>Tracheophyta</taxon>
        <taxon>Spermatophyta</taxon>
        <taxon>Magnoliopsida</taxon>
        <taxon>Liliopsida</taxon>
        <taxon>Asparagales</taxon>
        <taxon>Orchidaceae</taxon>
        <taxon>Epidendroideae</taxon>
        <taxon>Malaxideae</taxon>
        <taxon>Dendrobiinae</taxon>
        <taxon>Dendrobium</taxon>
    </lineage>
</organism>
<evidence type="ECO:0000313" key="3">
    <source>
        <dbReference type="Proteomes" id="UP000829196"/>
    </source>
</evidence>
<evidence type="ECO:0000256" key="1">
    <source>
        <dbReference type="SAM" id="MobiDB-lite"/>
    </source>
</evidence>
<reference evidence="2" key="1">
    <citation type="journal article" date="2022" name="Front. Genet.">
        <title>Chromosome-Scale Assembly of the Dendrobium nobile Genome Provides Insights Into the Molecular Mechanism of the Biosynthesis of the Medicinal Active Ingredient of Dendrobium.</title>
        <authorList>
            <person name="Xu Q."/>
            <person name="Niu S.-C."/>
            <person name="Li K.-L."/>
            <person name="Zheng P.-J."/>
            <person name="Zhang X.-J."/>
            <person name="Jia Y."/>
            <person name="Liu Y."/>
            <person name="Niu Y.-X."/>
            <person name="Yu L.-H."/>
            <person name="Chen D.-F."/>
            <person name="Zhang G.-Q."/>
        </authorList>
    </citation>
    <scope>NUCLEOTIDE SEQUENCE</scope>
    <source>
        <tissue evidence="2">Leaf</tissue>
    </source>
</reference>
<dbReference type="AlphaFoldDB" id="A0A8T3AUV3"/>
<comment type="caution">
    <text evidence="2">The sequence shown here is derived from an EMBL/GenBank/DDBJ whole genome shotgun (WGS) entry which is preliminary data.</text>
</comment>
<gene>
    <name evidence="2" type="ORF">KFK09_017706</name>
</gene>
<evidence type="ECO:0000313" key="2">
    <source>
        <dbReference type="EMBL" id="KAI0499502.1"/>
    </source>
</evidence>
<sequence length="97" mass="10878">MRDEGLWFGSSPQTKIPQHSHISLAHTRSQNSRFSSSRSCASSSLGSQAEIHETLMAFNYSKPKSPTSHRIELENRSSLTSFFLDRLSHAKSDCHLS</sequence>
<dbReference type="EMBL" id="JAGYWB010000013">
    <property type="protein sequence ID" value="KAI0499502.1"/>
    <property type="molecule type" value="Genomic_DNA"/>
</dbReference>